<sequence>MSQSRDRLKRLEEIEHEIMKVLQTAGQTLLELSKDSPSDEVVNTKATQFVKSLEGVEKGLSEQISYLTQVATGQPHEGSTYGVEKDFQLSCVRTAVVQERLKELRSIIQNHEASNSG</sequence>
<comment type="function">
    <text evidence="9">Component of the Mediator complex, a coactivator involved in the regulated transcription of nearly all RNA polymerase II-dependent genes. Mediator functions as a bridge to convey information from gene-specific regulatory proteins to the basal RNA polymerase II transcription machinery. Mediator is recruited to promoters by direct interactions with regulatory proteins and serves as a scaffold for the assembly of a functional pre-initiation complex with RNA polymerase II and the general transcription factors.</text>
</comment>
<accession>A0A6P8I401</accession>
<keyword evidence="7 9" id="KW-0539">Nucleus</keyword>
<keyword evidence="4 9" id="KW-0805">Transcription regulation</keyword>
<proteinExistence type="inferred from homology"/>
<gene>
    <name evidence="11" type="primary">LOC116298859</name>
    <name evidence="9" type="synonym">MED11</name>
</gene>
<organism evidence="10 11">
    <name type="scientific">Actinia tenebrosa</name>
    <name type="common">Australian red waratah sea anemone</name>
    <dbReference type="NCBI Taxonomy" id="6105"/>
    <lineage>
        <taxon>Eukaryota</taxon>
        <taxon>Metazoa</taxon>
        <taxon>Cnidaria</taxon>
        <taxon>Anthozoa</taxon>
        <taxon>Hexacorallia</taxon>
        <taxon>Actiniaria</taxon>
        <taxon>Actiniidae</taxon>
        <taxon>Actinia</taxon>
    </lineage>
</organism>
<evidence type="ECO:0000313" key="11">
    <source>
        <dbReference type="RefSeq" id="XP_031563294.1"/>
    </source>
</evidence>
<dbReference type="InterPro" id="IPR019404">
    <property type="entry name" value="Mediator_Med11"/>
</dbReference>
<dbReference type="Proteomes" id="UP000515163">
    <property type="component" value="Unplaced"/>
</dbReference>
<dbReference type="KEGG" id="aten:116298859"/>
<dbReference type="GeneID" id="116298859"/>
<dbReference type="InParanoid" id="A0A6P8I401"/>
<keyword evidence="6 9" id="KW-0804">Transcription</keyword>
<evidence type="ECO:0000256" key="8">
    <source>
        <dbReference type="ARBA" id="ARBA00032011"/>
    </source>
</evidence>
<evidence type="ECO:0000256" key="4">
    <source>
        <dbReference type="ARBA" id="ARBA00023015"/>
    </source>
</evidence>
<dbReference type="Gene3D" id="1.10.287.3490">
    <property type="match status" value="1"/>
</dbReference>
<dbReference type="AlphaFoldDB" id="A0A6P8I401"/>
<dbReference type="GO" id="GO:0003712">
    <property type="term" value="F:transcription coregulator activity"/>
    <property type="evidence" value="ECO:0007669"/>
    <property type="project" value="InterPro"/>
</dbReference>
<comment type="similarity">
    <text evidence="2 9">Belongs to the Mediator complex subunit 11 family.</text>
</comment>
<dbReference type="FunFam" id="1.10.287.3490:FF:000001">
    <property type="entry name" value="Mediator of RNA polymerase II transcription subunit 11"/>
    <property type="match status" value="1"/>
</dbReference>
<evidence type="ECO:0000256" key="7">
    <source>
        <dbReference type="ARBA" id="ARBA00023242"/>
    </source>
</evidence>
<keyword evidence="5 9" id="KW-0010">Activator</keyword>
<evidence type="ECO:0000256" key="9">
    <source>
        <dbReference type="RuleBase" id="RU364147"/>
    </source>
</evidence>
<evidence type="ECO:0000256" key="3">
    <source>
        <dbReference type="ARBA" id="ARBA00019621"/>
    </source>
</evidence>
<dbReference type="PANTHER" id="PTHR22890">
    <property type="entry name" value="MEDIATOR OF RNA POLYMERASE II TRANSCRIPTION SUBUNIT 11"/>
    <property type="match status" value="1"/>
</dbReference>
<evidence type="ECO:0000256" key="1">
    <source>
        <dbReference type="ARBA" id="ARBA00004123"/>
    </source>
</evidence>
<protein>
    <recommendedName>
        <fullName evidence="3 9">Mediator of RNA polymerase II transcription subunit 11</fullName>
    </recommendedName>
    <alternativeName>
        <fullName evidence="8 9">Mediator complex subunit 11</fullName>
    </alternativeName>
</protein>
<dbReference type="OrthoDB" id="5418434at2759"/>
<comment type="subunit">
    <text evidence="9">Component of the Mediator complex.</text>
</comment>
<evidence type="ECO:0000256" key="6">
    <source>
        <dbReference type="ARBA" id="ARBA00023163"/>
    </source>
</evidence>
<dbReference type="GO" id="GO:0016592">
    <property type="term" value="C:mediator complex"/>
    <property type="evidence" value="ECO:0007669"/>
    <property type="project" value="InterPro"/>
</dbReference>
<keyword evidence="10" id="KW-1185">Reference proteome</keyword>
<reference evidence="11" key="1">
    <citation type="submission" date="2025-08" db="UniProtKB">
        <authorList>
            <consortium name="RefSeq"/>
        </authorList>
    </citation>
    <scope>IDENTIFICATION</scope>
    <source>
        <tissue evidence="11">Tentacle</tissue>
    </source>
</reference>
<dbReference type="RefSeq" id="XP_031563294.1">
    <property type="nucleotide sequence ID" value="XM_031707434.1"/>
</dbReference>
<comment type="subcellular location">
    <subcellularLocation>
        <location evidence="1 9">Nucleus</location>
    </subcellularLocation>
</comment>
<name>A0A6P8I401_ACTTE</name>
<evidence type="ECO:0000256" key="5">
    <source>
        <dbReference type="ARBA" id="ARBA00023159"/>
    </source>
</evidence>
<evidence type="ECO:0000313" key="10">
    <source>
        <dbReference type="Proteomes" id="UP000515163"/>
    </source>
</evidence>
<dbReference type="FunCoup" id="A0A6P8I401">
    <property type="interactions" value="948"/>
</dbReference>
<dbReference type="Pfam" id="PF10280">
    <property type="entry name" value="Med11"/>
    <property type="match status" value="1"/>
</dbReference>
<dbReference type="GO" id="GO:0006357">
    <property type="term" value="P:regulation of transcription by RNA polymerase II"/>
    <property type="evidence" value="ECO:0007669"/>
    <property type="project" value="InterPro"/>
</dbReference>
<evidence type="ECO:0000256" key="2">
    <source>
        <dbReference type="ARBA" id="ARBA00008186"/>
    </source>
</evidence>